<sequence>VAKSAAPAQETHETTALAPNSANLYRRRPCTNSRLAVAQQWCHHHNRCGGELSVQFYGLPLLEGRTVTRSTWPLCVIGEEKKKKRKNKELYKIIVNKYYKIVQLKVNKSIVTLWLVEK</sequence>
<accession>A0A0A1X0K1</accession>
<proteinExistence type="predicted"/>
<evidence type="ECO:0000313" key="1">
    <source>
        <dbReference type="EMBL" id="JAD04178.1"/>
    </source>
</evidence>
<feature type="non-terminal residue" evidence="1">
    <location>
        <position position="1"/>
    </location>
</feature>
<dbReference type="EMBL" id="GBXI01010114">
    <property type="protein sequence ID" value="JAD04178.1"/>
    <property type="molecule type" value="Transcribed_RNA"/>
</dbReference>
<reference evidence="1" key="1">
    <citation type="submission" date="2014-11" db="EMBL/GenBank/DDBJ databases">
        <authorList>
            <person name="Geib S."/>
        </authorList>
    </citation>
    <scope>NUCLEOTIDE SEQUENCE</scope>
</reference>
<dbReference type="AlphaFoldDB" id="A0A0A1X0K1"/>
<protein>
    <submittedName>
        <fullName evidence="1">Acetyl-coenzyme A carboxylase carboxyl transferase subunit alpha</fullName>
    </submittedName>
</protein>
<reference evidence="1" key="2">
    <citation type="journal article" date="2015" name="Gigascience">
        <title>Reconstructing a comprehensive transcriptome assembly of a white-pupal translocated strain of the pest fruit fly Bactrocera cucurbitae.</title>
        <authorList>
            <person name="Sim S.B."/>
            <person name="Calla B."/>
            <person name="Hall B."/>
            <person name="DeRego T."/>
            <person name="Geib S.M."/>
        </authorList>
    </citation>
    <scope>NUCLEOTIDE SEQUENCE</scope>
</reference>
<gene>
    <name evidence="1" type="primary">accA_0</name>
    <name evidence="1" type="ORF">g.20713</name>
</gene>
<dbReference type="GO" id="GO:0016740">
    <property type="term" value="F:transferase activity"/>
    <property type="evidence" value="ECO:0007669"/>
    <property type="project" value="UniProtKB-KW"/>
</dbReference>
<keyword evidence="1" id="KW-0808">Transferase</keyword>
<organism evidence="1">
    <name type="scientific">Zeugodacus cucurbitae</name>
    <name type="common">Melon fruit fly</name>
    <name type="synonym">Bactrocera cucurbitae</name>
    <dbReference type="NCBI Taxonomy" id="28588"/>
    <lineage>
        <taxon>Eukaryota</taxon>
        <taxon>Metazoa</taxon>
        <taxon>Ecdysozoa</taxon>
        <taxon>Arthropoda</taxon>
        <taxon>Hexapoda</taxon>
        <taxon>Insecta</taxon>
        <taxon>Pterygota</taxon>
        <taxon>Neoptera</taxon>
        <taxon>Endopterygota</taxon>
        <taxon>Diptera</taxon>
        <taxon>Brachycera</taxon>
        <taxon>Muscomorpha</taxon>
        <taxon>Tephritoidea</taxon>
        <taxon>Tephritidae</taxon>
        <taxon>Zeugodacus</taxon>
        <taxon>Zeugodacus</taxon>
    </lineage>
</organism>
<name>A0A0A1X0K1_ZEUCU</name>